<dbReference type="OrthoDB" id="350952at2157"/>
<feature type="domain" description="Fido" evidence="1">
    <location>
        <begin position="1"/>
        <end position="71"/>
    </location>
</feature>
<dbReference type="EMBL" id="CP009516">
    <property type="protein sequence ID" value="AKB79186.1"/>
    <property type="molecule type" value="Genomic_DNA"/>
</dbReference>
<dbReference type="InterPro" id="IPR040198">
    <property type="entry name" value="Fido_containing"/>
</dbReference>
<accession>A0A0E3SE71</accession>
<dbReference type="Proteomes" id="UP000033101">
    <property type="component" value="Chromosome"/>
</dbReference>
<sequence length="154" mass="17554">MIARIHSFLDGNGRTARAISTLILTKRGCDTKKFFALEEYYNEDRQAYYSALADADAKRGELTGWLEYFLFGIAVEISRVENKVKKLSSDRSMKEKYGQIGLSSRQIKAVGYLKENGQITNKEYQKIRNVSASTAKRDLQNMVDKNVLKQIGEK</sequence>
<dbReference type="HOGENOM" id="CLU_105311_0_0_2"/>
<dbReference type="KEGG" id="mhor:MSHOH_2703"/>
<gene>
    <name evidence="2" type="ORF">MSHOH_2703</name>
</gene>
<dbReference type="RefSeq" id="WP_158024189.1">
    <property type="nucleotide sequence ID" value="NZ_BBCW01000130.1"/>
</dbReference>
<proteinExistence type="predicted"/>
<dbReference type="PATRIC" id="fig|1434110.4.peg.3487"/>
<dbReference type="SUPFAM" id="SSF46785">
    <property type="entry name" value="Winged helix' DNA-binding domain"/>
    <property type="match status" value="1"/>
</dbReference>
<organism evidence="2 3">
    <name type="scientific">Methanosarcina horonobensis HB-1 = JCM 15518</name>
    <dbReference type="NCBI Taxonomy" id="1434110"/>
    <lineage>
        <taxon>Archaea</taxon>
        <taxon>Methanobacteriati</taxon>
        <taxon>Methanobacteriota</taxon>
        <taxon>Stenosarchaea group</taxon>
        <taxon>Methanomicrobia</taxon>
        <taxon>Methanosarcinales</taxon>
        <taxon>Methanosarcinaceae</taxon>
        <taxon>Methanosarcina</taxon>
    </lineage>
</organism>
<dbReference type="Pfam" id="PF02661">
    <property type="entry name" value="Fic"/>
    <property type="match status" value="1"/>
</dbReference>
<dbReference type="GeneID" id="24832006"/>
<dbReference type="PANTHER" id="PTHR13504">
    <property type="entry name" value="FIDO DOMAIN-CONTAINING PROTEIN DDB_G0283145"/>
    <property type="match status" value="1"/>
</dbReference>
<dbReference type="STRING" id="1434110.MSHOH_2703"/>
<dbReference type="Gene3D" id="1.10.3290.10">
    <property type="entry name" value="Fido-like domain"/>
    <property type="match status" value="1"/>
</dbReference>
<dbReference type="InterPro" id="IPR036388">
    <property type="entry name" value="WH-like_DNA-bd_sf"/>
</dbReference>
<evidence type="ECO:0000313" key="3">
    <source>
        <dbReference type="Proteomes" id="UP000033101"/>
    </source>
</evidence>
<dbReference type="Gene3D" id="1.10.10.10">
    <property type="entry name" value="Winged helix-like DNA-binding domain superfamily/Winged helix DNA-binding domain"/>
    <property type="match status" value="1"/>
</dbReference>
<reference evidence="2 3" key="1">
    <citation type="submission" date="2014-07" db="EMBL/GenBank/DDBJ databases">
        <title>Methanogenic archaea and the global carbon cycle.</title>
        <authorList>
            <person name="Henriksen J.R."/>
            <person name="Luke J."/>
            <person name="Reinhart S."/>
            <person name="Benedict M.N."/>
            <person name="Youngblut N.D."/>
            <person name="Metcalf M.E."/>
            <person name="Whitaker R.J."/>
            <person name="Metcalf W.W."/>
        </authorList>
    </citation>
    <scope>NUCLEOTIDE SEQUENCE [LARGE SCALE GENOMIC DNA]</scope>
    <source>
        <strain evidence="2 3">HB-1</strain>
    </source>
</reference>
<evidence type="ECO:0000313" key="2">
    <source>
        <dbReference type="EMBL" id="AKB79186.1"/>
    </source>
</evidence>
<dbReference type="InterPro" id="IPR003812">
    <property type="entry name" value="Fido"/>
</dbReference>
<keyword evidence="3" id="KW-1185">Reference proteome</keyword>
<dbReference type="PROSITE" id="PS51459">
    <property type="entry name" value="FIDO"/>
    <property type="match status" value="1"/>
</dbReference>
<evidence type="ECO:0000259" key="1">
    <source>
        <dbReference type="PROSITE" id="PS51459"/>
    </source>
</evidence>
<protein>
    <submittedName>
        <fullName evidence="2">Fic family protein</fullName>
    </submittedName>
</protein>
<dbReference type="AlphaFoldDB" id="A0A0E3SE71"/>
<dbReference type="PANTHER" id="PTHR13504:SF38">
    <property type="entry name" value="FIDO DOMAIN-CONTAINING PROTEIN"/>
    <property type="match status" value="1"/>
</dbReference>
<dbReference type="SUPFAM" id="SSF140931">
    <property type="entry name" value="Fic-like"/>
    <property type="match status" value="1"/>
</dbReference>
<dbReference type="InterPro" id="IPR036597">
    <property type="entry name" value="Fido-like_dom_sf"/>
</dbReference>
<name>A0A0E3SE71_9EURY</name>
<dbReference type="InterPro" id="IPR036390">
    <property type="entry name" value="WH_DNA-bd_sf"/>
</dbReference>